<comment type="caution">
    <text evidence="1">The sequence shown here is derived from an EMBL/GenBank/DDBJ whole genome shotgun (WGS) entry which is preliminary data.</text>
</comment>
<keyword evidence="2" id="KW-1185">Reference proteome</keyword>
<name>A0AAE1KXV3_PETCI</name>
<gene>
    <name evidence="1" type="ORF">Pcinc_008125</name>
</gene>
<dbReference type="AlphaFoldDB" id="A0AAE1KXV3"/>
<proteinExistence type="predicted"/>
<dbReference type="EMBL" id="JAWQEG010000607">
    <property type="protein sequence ID" value="KAK3887797.1"/>
    <property type="molecule type" value="Genomic_DNA"/>
</dbReference>
<protein>
    <submittedName>
        <fullName evidence="1">Uncharacterized protein</fullName>
    </submittedName>
</protein>
<sequence length="97" mass="9924">MANLRQNGLQYGHTGDATDHVPGHGLATAAGLGLGLKDPGGVVAVAAPSWQLEVCEGEREPRVICKQGASRGALVIKVHFVRVVVAGIVQSSAMASL</sequence>
<evidence type="ECO:0000313" key="2">
    <source>
        <dbReference type="Proteomes" id="UP001286313"/>
    </source>
</evidence>
<reference evidence="1" key="1">
    <citation type="submission" date="2023-10" db="EMBL/GenBank/DDBJ databases">
        <title>Genome assemblies of two species of porcelain crab, Petrolisthes cinctipes and Petrolisthes manimaculis (Anomura: Porcellanidae).</title>
        <authorList>
            <person name="Angst P."/>
        </authorList>
    </citation>
    <scope>NUCLEOTIDE SEQUENCE</scope>
    <source>
        <strain evidence="1">PB745_01</strain>
        <tissue evidence="1">Gill</tissue>
    </source>
</reference>
<accession>A0AAE1KXV3</accession>
<organism evidence="1 2">
    <name type="scientific">Petrolisthes cinctipes</name>
    <name type="common">Flat porcelain crab</name>
    <dbReference type="NCBI Taxonomy" id="88211"/>
    <lineage>
        <taxon>Eukaryota</taxon>
        <taxon>Metazoa</taxon>
        <taxon>Ecdysozoa</taxon>
        <taxon>Arthropoda</taxon>
        <taxon>Crustacea</taxon>
        <taxon>Multicrustacea</taxon>
        <taxon>Malacostraca</taxon>
        <taxon>Eumalacostraca</taxon>
        <taxon>Eucarida</taxon>
        <taxon>Decapoda</taxon>
        <taxon>Pleocyemata</taxon>
        <taxon>Anomura</taxon>
        <taxon>Galatheoidea</taxon>
        <taxon>Porcellanidae</taxon>
        <taxon>Petrolisthes</taxon>
    </lineage>
</organism>
<dbReference type="Proteomes" id="UP001286313">
    <property type="component" value="Unassembled WGS sequence"/>
</dbReference>
<evidence type="ECO:0000313" key="1">
    <source>
        <dbReference type="EMBL" id="KAK3887797.1"/>
    </source>
</evidence>